<dbReference type="InterPro" id="IPR021109">
    <property type="entry name" value="Peptidase_aspartic_dom_sf"/>
</dbReference>
<keyword evidence="3" id="KW-0378">Hydrolase</keyword>
<dbReference type="Pfam" id="PF14543">
    <property type="entry name" value="TAXi_N"/>
    <property type="match status" value="1"/>
</dbReference>
<proteinExistence type="inferred from homology"/>
<accession>A0A0D6R307</accession>
<name>A0A0D6R307_ARACU</name>
<dbReference type="PROSITE" id="PS51767">
    <property type="entry name" value="PEPTIDASE_A1"/>
    <property type="match status" value="1"/>
</dbReference>
<evidence type="ECO:0000256" key="4">
    <source>
        <dbReference type="ARBA" id="ARBA00023180"/>
    </source>
</evidence>
<dbReference type="InterPro" id="IPR032799">
    <property type="entry name" value="TAXi_C"/>
</dbReference>
<dbReference type="InterPro" id="IPR032861">
    <property type="entry name" value="TAXi_N"/>
</dbReference>
<evidence type="ECO:0000313" key="7">
    <source>
        <dbReference type="EMBL" id="JAG97194.1"/>
    </source>
</evidence>
<feature type="domain" description="Peptidase A1" evidence="6">
    <location>
        <begin position="101"/>
        <end position="455"/>
    </location>
</feature>
<protein>
    <recommendedName>
        <fullName evidence="6">Peptidase A1 domain-containing protein</fullName>
    </recommendedName>
</protein>
<keyword evidence="2" id="KW-0645">Protease</keyword>
<dbReference type="EMBL" id="GCKF01034587">
    <property type="protein sequence ID" value="JAG97194.1"/>
    <property type="molecule type" value="Transcribed_RNA"/>
</dbReference>
<evidence type="ECO:0000259" key="6">
    <source>
        <dbReference type="PROSITE" id="PS51767"/>
    </source>
</evidence>
<dbReference type="PANTHER" id="PTHR13683:SF768">
    <property type="entry name" value="EUKARYOTIC ASPARTYL PROTEASE FAMILY PROTEIN"/>
    <property type="match status" value="1"/>
</dbReference>
<dbReference type="InterPro" id="IPR033121">
    <property type="entry name" value="PEPTIDASE_A1"/>
</dbReference>
<dbReference type="Pfam" id="PF14541">
    <property type="entry name" value="TAXi_C"/>
    <property type="match status" value="1"/>
</dbReference>
<dbReference type="SUPFAM" id="SSF50630">
    <property type="entry name" value="Acid proteases"/>
    <property type="match status" value="1"/>
</dbReference>
<dbReference type="GO" id="GO:0006508">
    <property type="term" value="P:proteolysis"/>
    <property type="evidence" value="ECO:0007669"/>
    <property type="project" value="InterPro"/>
</dbReference>
<sequence length="508" mass="55273">MVRRDGRFCQFQRSRFSWRGDFLAAVCVLLVLFSGFDGACGTGFLSTGVLRLNHKFADKLKSNDSIKAFKDHDFRRHGRILSSTIDIPIGGTADPNVAGLYYAQLGIGSPVKQYYVQVDTGSDILWVNCVPCYKCPKKSGLGVKLTLYNPDDSSSSALIGCDQSFCYLANQGDTILGCKSGNQCQYSVQYGDGSSTTGYYVKDILQFNEVTGNFQTRTTNASVIFGCGAQQSGELQSSNQALDGILGFGQSNTSMLSQLALSGEVRKIFSHCLDGDKGGGILAIGDVVPVNLSTTPLVPNQPHYNVNLKRIDVDSATLPLDSKVFATSDKQGTIIDSGTTLAYLSEPAYQPLVNAIMLAERSLTYLSQDGMYCFAYDGSVDAAFPTITLYFEGALSMKVSPHDYLLSSSDNTWCIGWQNSGAQSQENKYMTILGDLVLKNKLVVYNLENQTIGWVDYNCSSSIKVKSENGAYESVGAHHLSHGIVLRIGRSPLILISLLTLILFKWKS</sequence>
<dbReference type="FunFam" id="2.40.70.10:FF:000028">
    <property type="entry name" value="Eukaryotic aspartyl protease family protein"/>
    <property type="match status" value="1"/>
</dbReference>
<feature type="active site" evidence="5">
    <location>
        <position position="119"/>
    </location>
</feature>
<evidence type="ECO:0000256" key="5">
    <source>
        <dbReference type="PIRSR" id="PIRSR601461-1"/>
    </source>
</evidence>
<evidence type="ECO:0000256" key="3">
    <source>
        <dbReference type="ARBA" id="ARBA00022801"/>
    </source>
</evidence>
<dbReference type="Gene3D" id="2.40.70.10">
    <property type="entry name" value="Acid Proteases"/>
    <property type="match status" value="2"/>
</dbReference>
<comment type="similarity">
    <text evidence="1">Belongs to the peptidase A1 family.</text>
</comment>
<dbReference type="PANTHER" id="PTHR13683">
    <property type="entry name" value="ASPARTYL PROTEASES"/>
    <property type="match status" value="1"/>
</dbReference>
<feature type="active site" evidence="5">
    <location>
        <position position="336"/>
    </location>
</feature>
<evidence type="ECO:0000256" key="2">
    <source>
        <dbReference type="ARBA" id="ARBA00022750"/>
    </source>
</evidence>
<dbReference type="GO" id="GO:0004190">
    <property type="term" value="F:aspartic-type endopeptidase activity"/>
    <property type="evidence" value="ECO:0007669"/>
    <property type="project" value="UniProtKB-KW"/>
</dbReference>
<reference evidence="7" key="1">
    <citation type="submission" date="2015-03" db="EMBL/GenBank/DDBJ databases">
        <title>A transcriptome of Araucaria cunninghamii, an australian fine timber species.</title>
        <authorList>
            <person name="Jing Yi C.J.Y."/>
            <person name="Yin San L.Y.S."/>
            <person name="Abdul Karim S.S."/>
            <person name="Wan Azmi N.N."/>
            <person name="Hercus R.R."/>
            <person name="Croft L.L."/>
        </authorList>
    </citation>
    <scope>NUCLEOTIDE SEQUENCE</scope>
    <source>
        <strain evidence="7">MI0301</strain>
        <tissue evidence="7">Leaf</tissue>
    </source>
</reference>
<keyword evidence="4" id="KW-0325">Glycoprotein</keyword>
<dbReference type="AlphaFoldDB" id="A0A0D6R307"/>
<evidence type="ECO:0000256" key="1">
    <source>
        <dbReference type="ARBA" id="ARBA00007447"/>
    </source>
</evidence>
<dbReference type="PRINTS" id="PR00792">
    <property type="entry name" value="PEPSIN"/>
</dbReference>
<keyword evidence="2" id="KW-0064">Aspartyl protease</keyword>
<organism evidence="7">
    <name type="scientific">Araucaria cunninghamii</name>
    <name type="common">Hoop pine</name>
    <name type="synonym">Moreton Bay pine</name>
    <dbReference type="NCBI Taxonomy" id="56994"/>
    <lineage>
        <taxon>Eukaryota</taxon>
        <taxon>Viridiplantae</taxon>
        <taxon>Streptophyta</taxon>
        <taxon>Embryophyta</taxon>
        <taxon>Tracheophyta</taxon>
        <taxon>Spermatophyta</taxon>
        <taxon>Pinopsida</taxon>
        <taxon>Pinidae</taxon>
        <taxon>Conifers II</taxon>
        <taxon>Araucariales</taxon>
        <taxon>Araucariaceae</taxon>
        <taxon>Araucaria</taxon>
    </lineage>
</organism>
<dbReference type="InterPro" id="IPR001461">
    <property type="entry name" value="Aspartic_peptidase_A1"/>
</dbReference>
<dbReference type="InterPro" id="IPR034161">
    <property type="entry name" value="Pepsin-like_plant"/>
</dbReference>
<dbReference type="CDD" id="cd05476">
    <property type="entry name" value="pepsin_A_like_plant"/>
    <property type="match status" value="1"/>
</dbReference>